<evidence type="ECO:0000313" key="3">
    <source>
        <dbReference type="Proteomes" id="UP000002307"/>
    </source>
</evidence>
<evidence type="ECO:0000313" key="2">
    <source>
        <dbReference type="EMBL" id="ACP54812.1"/>
    </source>
</evidence>
<dbReference type="Gene3D" id="3.30.420.10">
    <property type="entry name" value="Ribonuclease H-like superfamily/Ribonuclease H"/>
    <property type="match status" value="1"/>
</dbReference>
<organism evidence="2 3">
    <name type="scientific">Saccharolobus islandicus (strain M.16.27)</name>
    <name type="common">Sulfolobus islandicus</name>
    <dbReference type="NCBI Taxonomy" id="427318"/>
    <lineage>
        <taxon>Archaea</taxon>
        <taxon>Thermoproteota</taxon>
        <taxon>Thermoprotei</taxon>
        <taxon>Sulfolobales</taxon>
        <taxon>Sulfolobaceae</taxon>
        <taxon>Saccharolobus</taxon>
    </lineage>
</organism>
<gene>
    <name evidence="2" type="ordered locus">M1627_2885</name>
</gene>
<dbReference type="Pfam" id="PF13358">
    <property type="entry name" value="DDE_3"/>
    <property type="match status" value="1"/>
</dbReference>
<reference evidence="2 3" key="1">
    <citation type="journal article" date="2009" name="Proc. Natl. Acad. Sci. U.S.A.">
        <title>Biogeography of the Sulfolobus islandicus pan-genome.</title>
        <authorList>
            <person name="Reno M.L."/>
            <person name="Held N.L."/>
            <person name="Fields C.J."/>
            <person name="Burke P.V."/>
            <person name="Whitaker R.J."/>
        </authorList>
    </citation>
    <scope>NUCLEOTIDE SEQUENCE [LARGE SCALE GENOMIC DNA]</scope>
    <source>
        <strain evidence="2 3">M.16.27</strain>
    </source>
</reference>
<dbReference type="AlphaFoldDB" id="C3N487"/>
<proteinExistence type="predicted"/>
<protein>
    <submittedName>
        <fullName evidence="2">ORF2 in transposon ISC1078</fullName>
    </submittedName>
</protein>
<dbReference type="EMBL" id="CP001401">
    <property type="protein sequence ID" value="ACP54812.1"/>
    <property type="molecule type" value="Genomic_DNA"/>
</dbReference>
<dbReference type="GO" id="GO:0003676">
    <property type="term" value="F:nucleic acid binding"/>
    <property type="evidence" value="ECO:0007669"/>
    <property type="project" value="InterPro"/>
</dbReference>
<evidence type="ECO:0000259" key="1">
    <source>
        <dbReference type="Pfam" id="PF13358"/>
    </source>
</evidence>
<name>C3N487_SACI3</name>
<dbReference type="Proteomes" id="UP000002307">
    <property type="component" value="Chromosome"/>
</dbReference>
<dbReference type="HOGENOM" id="CLU_2730582_0_0_2"/>
<sequence length="71" mass="8330">MRKVIKDEKTVIVMDNARMHGNEVREFLEENGVEFVYLPPHSPDKSPAEGPWTVLKKRLYSNMYTDFETLT</sequence>
<dbReference type="InterPro" id="IPR036397">
    <property type="entry name" value="RNaseH_sf"/>
</dbReference>
<dbReference type="KEGG" id="sim:M1627_2885"/>
<dbReference type="InterPro" id="IPR038717">
    <property type="entry name" value="Tc1-like_DDE_dom"/>
</dbReference>
<accession>C3N487</accession>
<feature type="domain" description="Tc1-like transposase DDE" evidence="1">
    <location>
        <begin position="7"/>
        <end position="70"/>
    </location>
</feature>